<proteinExistence type="predicted"/>
<evidence type="ECO:0000313" key="3">
    <source>
        <dbReference type="Proteomes" id="UP000008021"/>
    </source>
</evidence>
<feature type="region of interest" description="Disordered" evidence="1">
    <location>
        <begin position="15"/>
        <end position="42"/>
    </location>
</feature>
<dbReference type="Proteomes" id="UP000008021">
    <property type="component" value="Chromosome 9"/>
</dbReference>
<feature type="compositionally biased region" description="Basic and acidic residues" evidence="1">
    <location>
        <begin position="16"/>
        <end position="27"/>
    </location>
</feature>
<dbReference type="Gramene" id="OMERI09G09760.1">
    <property type="protein sequence ID" value="OMERI09G09760.1"/>
    <property type="gene ID" value="OMERI09G09760"/>
</dbReference>
<dbReference type="EnsemblPlants" id="OMERI09G09760.1">
    <property type="protein sequence ID" value="OMERI09G09760.1"/>
    <property type="gene ID" value="OMERI09G09760"/>
</dbReference>
<dbReference type="HOGENOM" id="CLU_2926615_0_0_1"/>
<accession>A0A0E0ESU2</accession>
<sequence>MSLRLGTTTCRLRMRGTKERGVPEEGQRNLLPVGGGQKPTSSATKTISMAWLPISSPLWKQ</sequence>
<name>A0A0E0ESU2_9ORYZ</name>
<reference evidence="2" key="2">
    <citation type="submission" date="2018-05" db="EMBL/GenBank/DDBJ databases">
        <title>OmerRS3 (Oryza meridionalis Reference Sequence Version 3).</title>
        <authorList>
            <person name="Zhang J."/>
            <person name="Kudrna D."/>
            <person name="Lee S."/>
            <person name="Talag J."/>
            <person name="Welchert J."/>
            <person name="Wing R.A."/>
        </authorList>
    </citation>
    <scope>NUCLEOTIDE SEQUENCE [LARGE SCALE GENOMIC DNA]</scope>
    <source>
        <strain evidence="2">cv. OR44</strain>
    </source>
</reference>
<protein>
    <submittedName>
        <fullName evidence="2">Uncharacterized protein</fullName>
    </submittedName>
</protein>
<evidence type="ECO:0000313" key="2">
    <source>
        <dbReference type="EnsemblPlants" id="OMERI09G09760.1"/>
    </source>
</evidence>
<keyword evidence="3" id="KW-1185">Reference proteome</keyword>
<evidence type="ECO:0000256" key="1">
    <source>
        <dbReference type="SAM" id="MobiDB-lite"/>
    </source>
</evidence>
<reference evidence="2" key="1">
    <citation type="submission" date="2015-04" db="UniProtKB">
        <authorList>
            <consortium name="EnsemblPlants"/>
        </authorList>
    </citation>
    <scope>IDENTIFICATION</scope>
</reference>
<dbReference type="AlphaFoldDB" id="A0A0E0ESU2"/>
<organism evidence="2">
    <name type="scientific">Oryza meridionalis</name>
    <dbReference type="NCBI Taxonomy" id="40149"/>
    <lineage>
        <taxon>Eukaryota</taxon>
        <taxon>Viridiplantae</taxon>
        <taxon>Streptophyta</taxon>
        <taxon>Embryophyta</taxon>
        <taxon>Tracheophyta</taxon>
        <taxon>Spermatophyta</taxon>
        <taxon>Magnoliopsida</taxon>
        <taxon>Liliopsida</taxon>
        <taxon>Poales</taxon>
        <taxon>Poaceae</taxon>
        <taxon>BOP clade</taxon>
        <taxon>Oryzoideae</taxon>
        <taxon>Oryzeae</taxon>
        <taxon>Oryzinae</taxon>
        <taxon>Oryza</taxon>
    </lineage>
</organism>